<sequence>MEQSVHAFHELFEQLGLPSDPASIEAFIKAHAPLHDGVLLADAPFWTEGQASFLREELREDADWAELVDQLNAALRAD</sequence>
<evidence type="ECO:0000313" key="2">
    <source>
        <dbReference type="Proteomes" id="UP000536534"/>
    </source>
</evidence>
<dbReference type="InterPro" id="IPR021250">
    <property type="entry name" value="DUF2789"/>
</dbReference>
<dbReference type="Pfam" id="PF10982">
    <property type="entry name" value="DUF2789"/>
    <property type="match status" value="1"/>
</dbReference>
<gene>
    <name evidence="1" type="ORF">GX576_16500</name>
</gene>
<name>A0A7X7LZ03_9RHOO</name>
<reference evidence="1 2" key="1">
    <citation type="journal article" date="2020" name="Biotechnol. Biofuels">
        <title>New insights from the biogas microbiome by comprehensive genome-resolved metagenomics of nearly 1600 species originating from multiple anaerobic digesters.</title>
        <authorList>
            <person name="Campanaro S."/>
            <person name="Treu L."/>
            <person name="Rodriguez-R L.M."/>
            <person name="Kovalovszki A."/>
            <person name="Ziels R.M."/>
            <person name="Maus I."/>
            <person name="Zhu X."/>
            <person name="Kougias P.G."/>
            <person name="Basile A."/>
            <person name="Luo G."/>
            <person name="Schluter A."/>
            <person name="Konstantinidis K.T."/>
            <person name="Angelidaki I."/>
        </authorList>
    </citation>
    <scope>NUCLEOTIDE SEQUENCE [LARGE SCALE GENOMIC DNA]</scope>
    <source>
        <strain evidence="1">AS06rmzACSIP_256</strain>
    </source>
</reference>
<dbReference type="Proteomes" id="UP000536534">
    <property type="component" value="Unassembled WGS sequence"/>
</dbReference>
<dbReference type="OrthoDB" id="9812295at2"/>
<dbReference type="AlphaFoldDB" id="A0A7X7LZ03"/>
<comment type="caution">
    <text evidence="1">The sequence shown here is derived from an EMBL/GenBank/DDBJ whole genome shotgun (WGS) entry which is preliminary data.</text>
</comment>
<evidence type="ECO:0000313" key="1">
    <source>
        <dbReference type="EMBL" id="NLF55967.1"/>
    </source>
</evidence>
<dbReference type="RefSeq" id="WP_068807037.1">
    <property type="nucleotide sequence ID" value="NZ_MBFM01000003.1"/>
</dbReference>
<accession>A0A7X7LZ03</accession>
<dbReference type="InterPro" id="IPR038086">
    <property type="entry name" value="DUF2789_sf"/>
</dbReference>
<protein>
    <submittedName>
        <fullName evidence="1">DUF2789 domain-containing protein</fullName>
    </submittedName>
</protein>
<dbReference type="Gene3D" id="1.10.10.1130">
    <property type="entry name" value="Uncharacterised protein PF10982, DUF2789"/>
    <property type="match status" value="1"/>
</dbReference>
<proteinExistence type="predicted"/>
<organism evidence="1 2">
    <name type="scientific">Thauera phenolivorans</name>
    <dbReference type="NCBI Taxonomy" id="1792543"/>
    <lineage>
        <taxon>Bacteria</taxon>
        <taxon>Pseudomonadati</taxon>
        <taxon>Pseudomonadota</taxon>
        <taxon>Betaproteobacteria</taxon>
        <taxon>Rhodocyclales</taxon>
        <taxon>Zoogloeaceae</taxon>
        <taxon>Thauera</taxon>
    </lineage>
</organism>
<dbReference type="EMBL" id="JAAYYV010000487">
    <property type="protein sequence ID" value="NLF55967.1"/>
    <property type="molecule type" value="Genomic_DNA"/>
</dbReference>